<dbReference type="Proteomes" id="UP001366166">
    <property type="component" value="Chromosome"/>
</dbReference>
<accession>A0AAU9EFE5</accession>
<name>A0AAU9EFE5_9BACT</name>
<dbReference type="KEGG" id="dmp:FAK_03450"/>
<dbReference type="EMBL" id="AP028679">
    <property type="protein sequence ID" value="BEQ13279.1"/>
    <property type="molecule type" value="Genomic_DNA"/>
</dbReference>
<reference evidence="3" key="1">
    <citation type="journal article" date="2023" name="Arch. Microbiol.">
        <title>Desulfoferula mesophilus gen. nov. sp. nov., a mesophilic sulfate-reducing bacterium isolated from a brackish lake sediment.</title>
        <authorList>
            <person name="Watanabe T."/>
            <person name="Yabe T."/>
            <person name="Tsuji J.M."/>
            <person name="Fukui M."/>
        </authorList>
    </citation>
    <scope>NUCLEOTIDE SEQUENCE [LARGE SCALE GENOMIC DNA]</scope>
    <source>
        <strain evidence="3">12FAK</strain>
    </source>
</reference>
<evidence type="ECO:0000259" key="1">
    <source>
        <dbReference type="Pfam" id="PF20172"/>
    </source>
</evidence>
<keyword evidence="3" id="KW-1185">Reference proteome</keyword>
<dbReference type="InterPro" id="IPR046668">
    <property type="entry name" value="DUF6538"/>
</dbReference>
<evidence type="ECO:0000313" key="3">
    <source>
        <dbReference type="Proteomes" id="UP001366166"/>
    </source>
</evidence>
<organism evidence="2 3">
    <name type="scientific">Desulfoferula mesophila</name>
    <dbReference type="NCBI Taxonomy" id="3058419"/>
    <lineage>
        <taxon>Bacteria</taxon>
        <taxon>Pseudomonadati</taxon>
        <taxon>Thermodesulfobacteriota</taxon>
        <taxon>Desulfarculia</taxon>
        <taxon>Desulfarculales</taxon>
        <taxon>Desulfarculaceae</taxon>
        <taxon>Desulfoferula</taxon>
    </lineage>
</organism>
<evidence type="ECO:0000313" key="2">
    <source>
        <dbReference type="EMBL" id="BEQ13279.1"/>
    </source>
</evidence>
<dbReference type="Pfam" id="PF20172">
    <property type="entry name" value="DUF6538"/>
    <property type="match status" value="1"/>
</dbReference>
<protein>
    <recommendedName>
        <fullName evidence="1">DUF6538 domain-containing protein</fullName>
    </recommendedName>
</protein>
<dbReference type="AlphaFoldDB" id="A0AAU9EFE5"/>
<sequence>MEVMEKMPGHPRLYRRGAVYYHRAAIPVDIKDTYPKAEETFSLGTKDYNEALKRVRIAAVEIDRRFDQHRHKLQQQASAPILDELTEFQIKQLGRCKWRSKSETILVAVENRDTLIQFSSGVLVRWRPWWLPGQDSLEERKGCTRTWINGPGSDLSCAMARRASAS</sequence>
<gene>
    <name evidence="2" type="ORF">FAK_03450</name>
</gene>
<proteinExistence type="predicted"/>
<feature type="domain" description="DUF6538" evidence="1">
    <location>
        <begin position="13"/>
        <end position="70"/>
    </location>
</feature>